<sequence length="303" mass="35915">MGVNRLQSYTEAELRYLCPKITREVSNVRQKLADLAEKYGIEIEKTKHLKRGYRLDFETKDFEHMRFAVMKAHLQELLQSAQTWGALDKWEGRWVKKRDKRKGDSVELTANVLQDKDPVKILPMREIPGGNFVRVPWSRSGILSFTNDHTKLREKPVEWYHLRDRFVKLAKCLWEDLNTLLEIVVPADLWFECKRSVDCPTSEPERDKNTGAPALEVMKYYYKVTEFLKTRILPKNIVWQRIERTAQEAKESIHVYYERLLQVFKLYSGTETIEAKDMFHFVFRFVEGLRPEISLMIKSHLIC</sequence>
<accession>A0AAV7MZH2</accession>
<organism evidence="1 2">
    <name type="scientific">Pleurodeles waltl</name>
    <name type="common">Iberian ribbed newt</name>
    <dbReference type="NCBI Taxonomy" id="8319"/>
    <lineage>
        <taxon>Eukaryota</taxon>
        <taxon>Metazoa</taxon>
        <taxon>Chordata</taxon>
        <taxon>Craniata</taxon>
        <taxon>Vertebrata</taxon>
        <taxon>Euteleostomi</taxon>
        <taxon>Amphibia</taxon>
        <taxon>Batrachia</taxon>
        <taxon>Caudata</taxon>
        <taxon>Salamandroidea</taxon>
        <taxon>Salamandridae</taxon>
        <taxon>Pleurodelinae</taxon>
        <taxon>Pleurodeles</taxon>
    </lineage>
</organism>
<dbReference type="AlphaFoldDB" id="A0AAV7MZH2"/>
<evidence type="ECO:0000313" key="2">
    <source>
        <dbReference type="Proteomes" id="UP001066276"/>
    </source>
</evidence>
<reference evidence="1" key="1">
    <citation type="journal article" date="2022" name="bioRxiv">
        <title>Sequencing and chromosome-scale assembly of the giantPleurodeles waltlgenome.</title>
        <authorList>
            <person name="Brown T."/>
            <person name="Elewa A."/>
            <person name="Iarovenko S."/>
            <person name="Subramanian E."/>
            <person name="Araus A.J."/>
            <person name="Petzold A."/>
            <person name="Susuki M."/>
            <person name="Suzuki K.-i.T."/>
            <person name="Hayashi T."/>
            <person name="Toyoda A."/>
            <person name="Oliveira C."/>
            <person name="Osipova E."/>
            <person name="Leigh N.D."/>
            <person name="Simon A."/>
            <person name="Yun M.H."/>
        </authorList>
    </citation>
    <scope>NUCLEOTIDE SEQUENCE</scope>
    <source>
        <strain evidence="1">20211129_DDA</strain>
        <tissue evidence="1">Liver</tissue>
    </source>
</reference>
<comment type="caution">
    <text evidence="1">The sequence shown here is derived from an EMBL/GenBank/DDBJ whole genome shotgun (WGS) entry which is preliminary data.</text>
</comment>
<gene>
    <name evidence="1" type="ORF">NDU88_003749</name>
</gene>
<dbReference type="EMBL" id="JANPWB010000013">
    <property type="protein sequence ID" value="KAJ1106348.1"/>
    <property type="molecule type" value="Genomic_DNA"/>
</dbReference>
<dbReference type="Proteomes" id="UP001066276">
    <property type="component" value="Chromosome 9"/>
</dbReference>
<evidence type="ECO:0000313" key="1">
    <source>
        <dbReference type="EMBL" id="KAJ1106348.1"/>
    </source>
</evidence>
<protein>
    <submittedName>
        <fullName evidence="1">Uncharacterized protein</fullName>
    </submittedName>
</protein>
<name>A0AAV7MZH2_PLEWA</name>
<keyword evidence="2" id="KW-1185">Reference proteome</keyword>
<proteinExistence type="predicted"/>